<keyword evidence="3" id="KW-1185">Reference proteome</keyword>
<evidence type="ECO:0000256" key="1">
    <source>
        <dbReference type="SAM" id="Phobius"/>
    </source>
</evidence>
<sequence length="137" mass="15815">MQRDRLLFDDVTSQMDKLEDFTGRVKKMLPSETQDRIAMFIFFIVLPLGFLFEIFVVLPNEHEVMSKGWNVRVGILMFLGLNAFANVYKIISVGPNGNYSDLPAIQKPGYRFCYNCQLNEPPRSHHCPGNCEINHMQ</sequence>
<evidence type="ECO:0000313" key="4">
    <source>
        <dbReference type="WBParaSite" id="OFLC_0000270701-mRNA-1"/>
    </source>
</evidence>
<dbReference type="Proteomes" id="UP000267606">
    <property type="component" value="Unassembled WGS sequence"/>
</dbReference>
<feature type="transmembrane region" description="Helical" evidence="1">
    <location>
        <begin position="37"/>
        <end position="57"/>
    </location>
</feature>
<evidence type="ECO:0000313" key="3">
    <source>
        <dbReference type="Proteomes" id="UP000267606"/>
    </source>
</evidence>
<dbReference type="PROSITE" id="PS50216">
    <property type="entry name" value="DHHC"/>
    <property type="match status" value="1"/>
</dbReference>
<name>A0A183H5E8_9BILA</name>
<evidence type="ECO:0000313" key="2">
    <source>
        <dbReference type="EMBL" id="VDO33952.1"/>
    </source>
</evidence>
<protein>
    <submittedName>
        <fullName evidence="4">Ion_trans domain-containing protein</fullName>
    </submittedName>
</protein>
<gene>
    <name evidence="2" type="ORF">OFLC_LOCUS2708</name>
</gene>
<feature type="transmembrane region" description="Helical" evidence="1">
    <location>
        <begin position="69"/>
        <end position="88"/>
    </location>
</feature>
<dbReference type="EMBL" id="UZAJ01001617">
    <property type="protein sequence ID" value="VDO33952.1"/>
    <property type="molecule type" value="Genomic_DNA"/>
</dbReference>
<proteinExistence type="predicted"/>
<keyword evidence="1" id="KW-0812">Transmembrane</keyword>
<keyword evidence="1" id="KW-0472">Membrane</keyword>
<dbReference type="AlphaFoldDB" id="A0A183H5E8"/>
<dbReference type="WBParaSite" id="OFLC_0000270701-mRNA-1">
    <property type="protein sequence ID" value="OFLC_0000270701-mRNA-1"/>
    <property type="gene ID" value="OFLC_0000270701"/>
</dbReference>
<accession>A0A183H5E8</accession>
<reference evidence="4" key="1">
    <citation type="submission" date="2016-06" db="UniProtKB">
        <authorList>
            <consortium name="WormBaseParasite"/>
        </authorList>
    </citation>
    <scope>IDENTIFICATION</scope>
</reference>
<dbReference type="STRING" id="387005.A0A183H5E8"/>
<keyword evidence="1" id="KW-1133">Transmembrane helix</keyword>
<organism evidence="4">
    <name type="scientific">Onchocerca flexuosa</name>
    <dbReference type="NCBI Taxonomy" id="387005"/>
    <lineage>
        <taxon>Eukaryota</taxon>
        <taxon>Metazoa</taxon>
        <taxon>Ecdysozoa</taxon>
        <taxon>Nematoda</taxon>
        <taxon>Chromadorea</taxon>
        <taxon>Rhabditida</taxon>
        <taxon>Spirurina</taxon>
        <taxon>Spiruromorpha</taxon>
        <taxon>Filarioidea</taxon>
        <taxon>Onchocercidae</taxon>
        <taxon>Onchocerca</taxon>
    </lineage>
</organism>
<reference evidence="2 3" key="2">
    <citation type="submission" date="2018-11" db="EMBL/GenBank/DDBJ databases">
        <authorList>
            <consortium name="Pathogen Informatics"/>
        </authorList>
    </citation>
    <scope>NUCLEOTIDE SEQUENCE [LARGE SCALE GENOMIC DNA]</scope>
</reference>